<proteinExistence type="predicted"/>
<evidence type="ECO:0000256" key="2">
    <source>
        <dbReference type="PROSITE-ProRule" id="PRU00124"/>
    </source>
</evidence>
<evidence type="ECO:0000256" key="3">
    <source>
        <dbReference type="SAM" id="Phobius"/>
    </source>
</evidence>
<keyword evidence="3" id="KW-1133">Transmembrane helix</keyword>
<dbReference type="Proteomes" id="UP000735302">
    <property type="component" value="Unassembled WGS sequence"/>
</dbReference>
<sequence>CNTSEQCDNGICMHPDWICNGYDDCGDNSDERDCVIPGPTPKPPKPAPPQSYSGWVKSGWVPGCLFIGLFVGIALVLLTPRVIRKLRGVRPGSYDRMDSPALA</sequence>
<accession>A0AAV4A5P5</accession>
<dbReference type="Pfam" id="PF00057">
    <property type="entry name" value="Ldl_recept_a"/>
    <property type="match status" value="1"/>
</dbReference>
<evidence type="ECO:0000256" key="1">
    <source>
        <dbReference type="ARBA" id="ARBA00023157"/>
    </source>
</evidence>
<dbReference type="InterPro" id="IPR036055">
    <property type="entry name" value="LDL_receptor-like_sf"/>
</dbReference>
<dbReference type="PROSITE" id="PS01209">
    <property type="entry name" value="LDLRA_1"/>
    <property type="match status" value="1"/>
</dbReference>
<evidence type="ECO:0000313" key="5">
    <source>
        <dbReference type="Proteomes" id="UP000735302"/>
    </source>
</evidence>
<keyword evidence="5" id="KW-1185">Reference proteome</keyword>
<comment type="caution">
    <text evidence="2">Lacks conserved residue(s) required for the propagation of feature annotation.</text>
</comment>
<organism evidence="4 5">
    <name type="scientific">Plakobranchus ocellatus</name>
    <dbReference type="NCBI Taxonomy" id="259542"/>
    <lineage>
        <taxon>Eukaryota</taxon>
        <taxon>Metazoa</taxon>
        <taxon>Spiralia</taxon>
        <taxon>Lophotrochozoa</taxon>
        <taxon>Mollusca</taxon>
        <taxon>Gastropoda</taxon>
        <taxon>Heterobranchia</taxon>
        <taxon>Euthyneura</taxon>
        <taxon>Panpulmonata</taxon>
        <taxon>Sacoglossa</taxon>
        <taxon>Placobranchoidea</taxon>
        <taxon>Plakobranchidae</taxon>
        <taxon>Plakobranchus</taxon>
    </lineage>
</organism>
<dbReference type="InterPro" id="IPR023415">
    <property type="entry name" value="LDLR_class-A_CS"/>
</dbReference>
<dbReference type="SMART" id="SM00192">
    <property type="entry name" value="LDLa"/>
    <property type="match status" value="1"/>
</dbReference>
<evidence type="ECO:0000313" key="4">
    <source>
        <dbReference type="EMBL" id="GFO01559.1"/>
    </source>
</evidence>
<reference evidence="4 5" key="1">
    <citation type="journal article" date="2021" name="Elife">
        <title>Chloroplast acquisition without the gene transfer in kleptoplastic sea slugs, Plakobranchus ocellatus.</title>
        <authorList>
            <person name="Maeda T."/>
            <person name="Takahashi S."/>
            <person name="Yoshida T."/>
            <person name="Shimamura S."/>
            <person name="Takaki Y."/>
            <person name="Nagai Y."/>
            <person name="Toyoda A."/>
            <person name="Suzuki Y."/>
            <person name="Arimoto A."/>
            <person name="Ishii H."/>
            <person name="Satoh N."/>
            <person name="Nishiyama T."/>
            <person name="Hasebe M."/>
            <person name="Maruyama T."/>
            <person name="Minagawa J."/>
            <person name="Obokata J."/>
            <person name="Shigenobu S."/>
        </authorList>
    </citation>
    <scope>NUCLEOTIDE SEQUENCE [LARGE SCALE GENOMIC DNA]</scope>
</reference>
<feature type="transmembrane region" description="Helical" evidence="3">
    <location>
        <begin position="59"/>
        <end position="78"/>
    </location>
</feature>
<keyword evidence="1 2" id="KW-1015">Disulfide bond</keyword>
<dbReference type="EMBL" id="BLXT01003402">
    <property type="protein sequence ID" value="GFO01559.1"/>
    <property type="molecule type" value="Genomic_DNA"/>
</dbReference>
<keyword evidence="3" id="KW-0812">Transmembrane</keyword>
<dbReference type="Gene3D" id="4.10.400.10">
    <property type="entry name" value="Low-density Lipoprotein Receptor"/>
    <property type="match status" value="1"/>
</dbReference>
<dbReference type="PROSITE" id="PS50068">
    <property type="entry name" value="LDLRA_2"/>
    <property type="match status" value="1"/>
</dbReference>
<feature type="non-terminal residue" evidence="4">
    <location>
        <position position="1"/>
    </location>
</feature>
<comment type="caution">
    <text evidence="4">The sequence shown here is derived from an EMBL/GenBank/DDBJ whole genome shotgun (WGS) entry which is preliminary data.</text>
</comment>
<gene>
    <name evidence="4" type="ORF">PoB_002806400</name>
</gene>
<keyword evidence="3" id="KW-0472">Membrane</keyword>
<feature type="disulfide bond" evidence="2">
    <location>
        <begin position="19"/>
        <end position="34"/>
    </location>
</feature>
<dbReference type="InterPro" id="IPR002172">
    <property type="entry name" value="LDrepeatLR_classA_rpt"/>
</dbReference>
<dbReference type="SUPFAM" id="SSF57424">
    <property type="entry name" value="LDL receptor-like module"/>
    <property type="match status" value="1"/>
</dbReference>
<protein>
    <submittedName>
        <fullName evidence="4">Complement component c9</fullName>
    </submittedName>
</protein>
<feature type="disulfide bond" evidence="2">
    <location>
        <begin position="7"/>
        <end position="25"/>
    </location>
</feature>
<dbReference type="AlphaFoldDB" id="A0AAV4A5P5"/>
<dbReference type="CDD" id="cd00112">
    <property type="entry name" value="LDLa"/>
    <property type="match status" value="1"/>
</dbReference>
<name>A0AAV4A5P5_9GAST</name>